<name>A0A1H3MFW1_9BACT</name>
<keyword evidence="3" id="KW-1185">Reference proteome</keyword>
<organism evidence="2 3">
    <name type="scientific">Rhodonellum ikkaensis</name>
    <dbReference type="NCBI Taxonomy" id="336829"/>
    <lineage>
        <taxon>Bacteria</taxon>
        <taxon>Pseudomonadati</taxon>
        <taxon>Bacteroidota</taxon>
        <taxon>Cytophagia</taxon>
        <taxon>Cytophagales</taxon>
        <taxon>Cytophagaceae</taxon>
        <taxon>Rhodonellum</taxon>
    </lineage>
</organism>
<evidence type="ECO:0008006" key="4">
    <source>
        <dbReference type="Google" id="ProtNLM"/>
    </source>
</evidence>
<sequence>MRFMRRLLFLLTFLSPFLETNAQDFIGGFQVKTGIPIGDFKAAAGGILLPELAFWANYQIPKTPLEIGLSFGYGIYGTKLEKRDDLYVGFNDELRLRRNNNMLTMMGVFRFFPEIYGKVFPFIEAQAGGIYAYTRYKIRASIFEDVIEEDRDFSDWSRAYQLGGGVMIPFKSAQKGQLEIRLMYQNSTRLDYLTRQDTEYQYDPDGEVDGEFVYSTRRSPFTMIQPSIGVSFYF</sequence>
<dbReference type="EMBL" id="FNQC01000002">
    <property type="protein sequence ID" value="SDY75463.1"/>
    <property type="molecule type" value="Genomic_DNA"/>
</dbReference>
<evidence type="ECO:0000313" key="2">
    <source>
        <dbReference type="EMBL" id="SDY75463.1"/>
    </source>
</evidence>
<reference evidence="2 3" key="1">
    <citation type="submission" date="2016-10" db="EMBL/GenBank/DDBJ databases">
        <authorList>
            <person name="Varghese N."/>
            <person name="Submissions S."/>
        </authorList>
    </citation>
    <scope>NUCLEOTIDE SEQUENCE [LARGE SCALE GENOMIC DNA]</scope>
    <source>
        <strain evidence="2 3">DSM 17997</strain>
    </source>
</reference>
<evidence type="ECO:0000313" key="3">
    <source>
        <dbReference type="Proteomes" id="UP000199663"/>
    </source>
</evidence>
<dbReference type="SUPFAM" id="SSF56925">
    <property type="entry name" value="OMPA-like"/>
    <property type="match status" value="1"/>
</dbReference>
<comment type="caution">
    <text evidence="2">The sequence shown here is derived from an EMBL/GenBank/DDBJ whole genome shotgun (WGS) entry which is preliminary data.</text>
</comment>
<gene>
    <name evidence="2" type="ORF">SAMN05444412_102479</name>
</gene>
<proteinExistence type="predicted"/>
<evidence type="ECO:0000256" key="1">
    <source>
        <dbReference type="SAM" id="SignalP"/>
    </source>
</evidence>
<accession>A0A1H3MFW1</accession>
<feature type="chain" id="PRO_5045627569" description="Outer membrane protein beta-barrel domain-containing protein" evidence="1">
    <location>
        <begin position="23"/>
        <end position="234"/>
    </location>
</feature>
<protein>
    <recommendedName>
        <fullName evidence="4">Outer membrane protein beta-barrel domain-containing protein</fullName>
    </recommendedName>
</protein>
<dbReference type="InterPro" id="IPR011250">
    <property type="entry name" value="OMP/PagP_B-barrel"/>
</dbReference>
<feature type="signal peptide" evidence="1">
    <location>
        <begin position="1"/>
        <end position="22"/>
    </location>
</feature>
<dbReference type="Proteomes" id="UP000199663">
    <property type="component" value="Unassembled WGS sequence"/>
</dbReference>
<keyword evidence="1" id="KW-0732">Signal</keyword>